<dbReference type="GeneTree" id="ENSGT00940000154967"/>
<evidence type="ECO:0000256" key="6">
    <source>
        <dbReference type="SAM" id="MobiDB-lite"/>
    </source>
</evidence>
<organism evidence="9 10">
    <name type="scientific">Leptobrachium leishanense</name>
    <name type="common">Leishan spiny toad</name>
    <dbReference type="NCBI Taxonomy" id="445787"/>
    <lineage>
        <taxon>Eukaryota</taxon>
        <taxon>Metazoa</taxon>
        <taxon>Chordata</taxon>
        <taxon>Craniata</taxon>
        <taxon>Vertebrata</taxon>
        <taxon>Euteleostomi</taxon>
        <taxon>Amphibia</taxon>
        <taxon>Batrachia</taxon>
        <taxon>Anura</taxon>
        <taxon>Pelobatoidea</taxon>
        <taxon>Megophryidae</taxon>
        <taxon>Leptobrachium</taxon>
    </lineage>
</organism>
<protein>
    <recommendedName>
        <fullName evidence="8">Sushi domain-containing protein</fullName>
    </recommendedName>
</protein>
<evidence type="ECO:0000256" key="5">
    <source>
        <dbReference type="PROSITE-ProRule" id="PRU00302"/>
    </source>
</evidence>
<dbReference type="Ensembl" id="ENSLLET00000050494.1">
    <property type="protein sequence ID" value="ENSLLEP00000048599.1"/>
    <property type="gene ID" value="ENSLLEG00000030624.1"/>
</dbReference>
<feature type="domain" description="Sushi" evidence="8">
    <location>
        <begin position="101"/>
        <end position="158"/>
    </location>
</feature>
<dbReference type="Pfam" id="PF00084">
    <property type="entry name" value="Sushi"/>
    <property type="match status" value="5"/>
</dbReference>
<evidence type="ECO:0000256" key="7">
    <source>
        <dbReference type="SAM" id="SignalP"/>
    </source>
</evidence>
<evidence type="ECO:0000256" key="4">
    <source>
        <dbReference type="ARBA" id="ARBA00023157"/>
    </source>
</evidence>
<dbReference type="InterPro" id="IPR051503">
    <property type="entry name" value="ComplSys_Reg/VirEntry_Med"/>
</dbReference>
<evidence type="ECO:0000259" key="8">
    <source>
        <dbReference type="PROSITE" id="PS50923"/>
    </source>
</evidence>
<dbReference type="InterPro" id="IPR035976">
    <property type="entry name" value="Sushi/SCR/CCP_sf"/>
</dbReference>
<dbReference type="GO" id="GO:0006956">
    <property type="term" value="P:complement activation"/>
    <property type="evidence" value="ECO:0007669"/>
    <property type="project" value="TreeGrafter"/>
</dbReference>
<dbReference type="GO" id="GO:0005615">
    <property type="term" value="C:extracellular space"/>
    <property type="evidence" value="ECO:0007669"/>
    <property type="project" value="TreeGrafter"/>
</dbReference>
<evidence type="ECO:0000256" key="1">
    <source>
        <dbReference type="ARBA" id="ARBA00004328"/>
    </source>
</evidence>
<feature type="domain" description="Sushi" evidence="8">
    <location>
        <begin position="161"/>
        <end position="218"/>
    </location>
</feature>
<feature type="disulfide bond" evidence="5">
    <location>
        <begin position="438"/>
        <end position="481"/>
    </location>
</feature>
<name>A0A8C5R738_9ANUR</name>
<dbReference type="InterPro" id="IPR000436">
    <property type="entry name" value="Sushi_SCR_CCP_dom"/>
</dbReference>
<reference evidence="9" key="1">
    <citation type="submission" date="2025-08" db="UniProtKB">
        <authorList>
            <consortium name="Ensembl"/>
        </authorList>
    </citation>
    <scope>IDENTIFICATION</scope>
</reference>
<evidence type="ECO:0000256" key="3">
    <source>
        <dbReference type="ARBA" id="ARBA00022729"/>
    </source>
</evidence>
<feature type="chain" id="PRO_5034296338" description="Sushi domain-containing protein" evidence="7">
    <location>
        <begin position="27"/>
        <end position="622"/>
    </location>
</feature>
<dbReference type="AlphaFoldDB" id="A0A8C5R738"/>
<dbReference type="Proteomes" id="UP000694569">
    <property type="component" value="Unplaced"/>
</dbReference>
<dbReference type="SMART" id="SM00032">
    <property type="entry name" value="CCP"/>
    <property type="match status" value="6"/>
</dbReference>
<dbReference type="GO" id="GO:0001851">
    <property type="term" value="F:complement component C3b binding"/>
    <property type="evidence" value="ECO:0007669"/>
    <property type="project" value="TreeGrafter"/>
</dbReference>
<evidence type="ECO:0000313" key="10">
    <source>
        <dbReference type="Proteomes" id="UP000694569"/>
    </source>
</evidence>
<keyword evidence="3 7" id="KW-0732">Signal</keyword>
<dbReference type="SUPFAM" id="SSF57535">
    <property type="entry name" value="Complement control module/SCR domain"/>
    <property type="match status" value="9"/>
</dbReference>
<dbReference type="FunFam" id="2.10.70.10:FF:000026">
    <property type="entry name" value="Complement inhibitory factor H"/>
    <property type="match status" value="1"/>
</dbReference>
<dbReference type="PANTHER" id="PTHR45785">
    <property type="entry name" value="COMPLEMENT FACTOR H-RELATED"/>
    <property type="match status" value="1"/>
</dbReference>
<dbReference type="PANTHER" id="PTHR45785:SF2">
    <property type="entry name" value="COMPLEMENT FACTOR H-RELATED"/>
    <property type="match status" value="1"/>
</dbReference>
<feature type="signal peptide" evidence="7">
    <location>
        <begin position="1"/>
        <end position="26"/>
    </location>
</feature>
<proteinExistence type="predicted"/>
<feature type="domain" description="Sushi" evidence="8">
    <location>
        <begin position="436"/>
        <end position="494"/>
    </location>
</feature>
<comment type="caution">
    <text evidence="5">Lacks conserved residue(s) required for the propagation of feature annotation.</text>
</comment>
<reference evidence="9" key="2">
    <citation type="submission" date="2025-09" db="UniProtKB">
        <authorList>
            <consortium name="Ensembl"/>
        </authorList>
    </citation>
    <scope>IDENTIFICATION</scope>
</reference>
<feature type="region of interest" description="Disordered" evidence="6">
    <location>
        <begin position="419"/>
        <end position="450"/>
    </location>
</feature>
<accession>A0A8C5R738</accession>
<keyword evidence="10" id="KW-1185">Reference proteome</keyword>
<evidence type="ECO:0000256" key="2">
    <source>
        <dbReference type="ARBA" id="ARBA00022659"/>
    </source>
</evidence>
<dbReference type="CDD" id="cd00033">
    <property type="entry name" value="CCP"/>
    <property type="match status" value="5"/>
</dbReference>
<evidence type="ECO:0000313" key="9">
    <source>
        <dbReference type="Ensembl" id="ENSLLEP00000048599.1"/>
    </source>
</evidence>
<feature type="domain" description="Sushi" evidence="8">
    <location>
        <begin position="31"/>
        <end position="83"/>
    </location>
</feature>
<feature type="domain" description="Sushi" evidence="8">
    <location>
        <begin position="351"/>
        <end position="409"/>
    </location>
</feature>
<feature type="disulfide bond" evidence="5">
    <location>
        <begin position="353"/>
        <end position="396"/>
    </location>
</feature>
<dbReference type="PROSITE" id="PS50923">
    <property type="entry name" value="SUSHI"/>
    <property type="match status" value="5"/>
</dbReference>
<comment type="subcellular location">
    <subcellularLocation>
        <location evidence="1">Virion</location>
    </subcellularLocation>
</comment>
<sequence>MEPGKTHAVTLYLLGVLTLVIQSSDSRCLITTCSDIQFWPFKKEYKVNDVVASVCVEGYKMNGFKLSQCYAYGWDPPLPTCEEDGSGAPSPGVRELIPGGSVCPHPPTIRHAEKYDGKENYVRGDTLRIICAPNYSLQGTPDIRCENGAWTSPPACTLTRIVCRRPPRVQHSQTERRPVWFFDDNLAQYKCDDNYVLQGNSRIMCRNGVWEDPPVCLEPCDIKKDQMNANNLERQGSLKSDVAKHDEDVEFKCSPGFETSDAKSLRVKCNNGALPYPKCTQKASCTMKKEDMAANNLELLRSFLTIVAKHNEAVEFKCLAGYETSDTKLLRIRCNDGALNYPKCIQKDKATGCGPAPAIQFGDILQAVSLKYNSGSVLEYKCPDLFKLEGNPKIKCWDGAWSKPPICLDAPAANVQEDQFDEPFPSSDKKPEISQGKCNAPPDVPNGKLTTQKQERYDTGSSVEYKCDPNFVLSGSERVSCENGQWSDPPECFPNCRISLEDLNKYNVALLSPDDLTRDYVEGSEVRIRCKPGFRRPFRSTLTAECSGGKMRYERCFSKSVCRLTQEELDGNHLELDPKHDIEVYYEDGEDVTFRCKEGFSSKYLVGRCDGRALTYPVCEEQ</sequence>
<keyword evidence="4 5" id="KW-1015">Disulfide bond</keyword>
<keyword evidence="2 5" id="KW-0768">Sushi</keyword>
<dbReference type="Gene3D" id="2.10.70.10">
    <property type="entry name" value="Complement Module, domain 1"/>
    <property type="match status" value="9"/>
</dbReference>